<dbReference type="AlphaFoldDB" id="A0A1G7V0P0"/>
<evidence type="ECO:0000256" key="1">
    <source>
        <dbReference type="ARBA" id="ARBA00003999"/>
    </source>
</evidence>
<dbReference type="Proteomes" id="UP000199399">
    <property type="component" value="Unassembled WGS sequence"/>
</dbReference>
<dbReference type="OrthoDB" id="350535at2"/>
<dbReference type="SUPFAM" id="SSF52218">
    <property type="entry name" value="Flavoproteins"/>
    <property type="match status" value="1"/>
</dbReference>
<dbReference type="PIRSF" id="PIRSF005087">
    <property type="entry name" value="NrdI"/>
    <property type="match status" value="1"/>
</dbReference>
<accession>A0A1G7V0P0</accession>
<dbReference type="InterPro" id="IPR020852">
    <property type="entry name" value="RNR_Ib_NrdI_bac"/>
</dbReference>
<comment type="function">
    <text evidence="1 3">Probably involved in ribonucleotide reductase function.</text>
</comment>
<evidence type="ECO:0000313" key="4">
    <source>
        <dbReference type="EMBL" id="SDG52929.1"/>
    </source>
</evidence>
<dbReference type="InterPro" id="IPR029039">
    <property type="entry name" value="Flavoprotein-like_sf"/>
</dbReference>
<dbReference type="PANTHER" id="PTHR37297">
    <property type="entry name" value="PROTEIN NRDI"/>
    <property type="match status" value="1"/>
</dbReference>
<protein>
    <recommendedName>
        <fullName evidence="3">Protein NrdI</fullName>
    </recommendedName>
</protein>
<dbReference type="RefSeq" id="WP_093743373.1">
    <property type="nucleotide sequence ID" value="NZ_FNBP01000008.1"/>
</dbReference>
<dbReference type="Pfam" id="PF07972">
    <property type="entry name" value="Flavodoxin_NdrI"/>
    <property type="match status" value="1"/>
</dbReference>
<sequence>MQLVYFSGGSGNTARMIARLGLPATRLPLRSSTDQPQVTAPFVLVCPTYADGMGRHAVPKQVIRFLNLPASRALLRGVIAGGNRNFGATFARAGEVIAAKCAVPLLYRFELAGTDTDLLNIRSGLARFTAAQKDIPCLMTA</sequence>
<dbReference type="HAMAP" id="MF_00128">
    <property type="entry name" value="NrdI"/>
    <property type="match status" value="1"/>
</dbReference>
<gene>
    <name evidence="3" type="primary">nrdI</name>
    <name evidence="4" type="ORF">SAMN04489759_108168</name>
</gene>
<evidence type="ECO:0000256" key="3">
    <source>
        <dbReference type="HAMAP-Rule" id="MF_00128"/>
    </source>
</evidence>
<keyword evidence="5" id="KW-1185">Reference proteome</keyword>
<dbReference type="GO" id="GO:0010181">
    <property type="term" value="F:FMN binding"/>
    <property type="evidence" value="ECO:0007669"/>
    <property type="project" value="InterPro"/>
</dbReference>
<dbReference type="Gene3D" id="3.40.50.360">
    <property type="match status" value="1"/>
</dbReference>
<evidence type="ECO:0000313" key="5">
    <source>
        <dbReference type="Proteomes" id="UP000199399"/>
    </source>
</evidence>
<dbReference type="NCBIfam" id="TIGR00333">
    <property type="entry name" value="nrdI"/>
    <property type="match status" value="1"/>
</dbReference>
<proteinExistence type="inferred from homology"/>
<dbReference type="EMBL" id="FNBP01000008">
    <property type="protein sequence ID" value="SDG52929.1"/>
    <property type="molecule type" value="Genomic_DNA"/>
</dbReference>
<name>A0A1G7V0P0_9RHOB</name>
<organism evidence="4 5">
    <name type="scientific">Sulfitobacter delicatus</name>
    <dbReference type="NCBI Taxonomy" id="218672"/>
    <lineage>
        <taxon>Bacteria</taxon>
        <taxon>Pseudomonadati</taxon>
        <taxon>Pseudomonadota</taxon>
        <taxon>Alphaproteobacteria</taxon>
        <taxon>Rhodobacterales</taxon>
        <taxon>Roseobacteraceae</taxon>
        <taxon>Sulfitobacter</taxon>
    </lineage>
</organism>
<dbReference type="STRING" id="218672.SAMN04489759_108168"/>
<dbReference type="PANTHER" id="PTHR37297:SF1">
    <property type="entry name" value="PROTEIN NRDI"/>
    <property type="match status" value="1"/>
</dbReference>
<reference evidence="5" key="1">
    <citation type="submission" date="2016-10" db="EMBL/GenBank/DDBJ databases">
        <authorList>
            <person name="Varghese N."/>
            <person name="Submissions S."/>
        </authorList>
    </citation>
    <scope>NUCLEOTIDE SEQUENCE [LARGE SCALE GENOMIC DNA]</scope>
    <source>
        <strain evidence="5">DSM 16477</strain>
    </source>
</reference>
<evidence type="ECO:0000256" key="2">
    <source>
        <dbReference type="ARBA" id="ARBA00009942"/>
    </source>
</evidence>
<comment type="similarity">
    <text evidence="2 3">Belongs to the NrdI family.</text>
</comment>
<dbReference type="InterPro" id="IPR004465">
    <property type="entry name" value="RNR_NrdI"/>
</dbReference>